<sequence length="469" mass="53922">MEASGIASGSLQQRTKKPILILITNSYAAINIIHSGLIKKLAVKYHVYLLSTMIRSAEVNQINDQFGLDLKLVNLDLPCQPAWLAFLRKVEKAFFAECFSIVTQKIKYQSRKEWQWMHKMLRLINQKSFTKSILKVIRQSIIFLTSFSIKLRPLLSFHFHGVISSSPLDLRENRIVNFLRRRHVKSLAMVISWDNLTSKGVINADHDVTLVWNDFMKNEFLSFYSIFNVTEPKVIATGIPRFDCYFQKTSENQNAEARKRCNVPSGNQVILIATSALRHFPNQLEVIKDVLRFAKVEGNLHVIVRCHPADNVDAYNQLSEEEFISIWHPGNLPKSGDDRFYNWFPELDFLDSLSQTLRICDVCVQFASTMKLDAAACGKRVISIAYDGNNPLPYHQSVKRLYDYNHQVPLNALQFDEFVTSRDQLYTALKASLYKQKSQNALSVIKPFTHFTDPKSVDFTFNTIAAWLN</sequence>
<dbReference type="InterPro" id="IPR007554">
    <property type="entry name" value="Glycerophosphate_synth"/>
</dbReference>
<evidence type="ECO:0000313" key="2">
    <source>
        <dbReference type="Proteomes" id="UP001139700"/>
    </source>
</evidence>
<dbReference type="Gene3D" id="3.40.50.12580">
    <property type="match status" value="1"/>
</dbReference>
<keyword evidence="2" id="KW-1185">Reference proteome</keyword>
<dbReference type="Proteomes" id="UP001139700">
    <property type="component" value="Unassembled WGS sequence"/>
</dbReference>
<dbReference type="GO" id="GO:0016020">
    <property type="term" value="C:membrane"/>
    <property type="evidence" value="ECO:0007669"/>
    <property type="project" value="InterPro"/>
</dbReference>
<gene>
    <name evidence="1" type="ORF">LXM24_18790</name>
</gene>
<name>A0A9X1PBY2_9BACT</name>
<proteinExistence type="predicted"/>
<dbReference type="Pfam" id="PF04464">
    <property type="entry name" value="Glyphos_transf"/>
    <property type="match status" value="1"/>
</dbReference>
<evidence type="ECO:0000313" key="1">
    <source>
        <dbReference type="EMBL" id="MCF0042161.1"/>
    </source>
</evidence>
<dbReference type="RefSeq" id="WP_234615027.1">
    <property type="nucleotide sequence ID" value="NZ_CP098806.1"/>
</dbReference>
<dbReference type="InterPro" id="IPR043148">
    <property type="entry name" value="TagF_C"/>
</dbReference>
<dbReference type="GO" id="GO:0047355">
    <property type="term" value="F:CDP-glycerol glycerophosphotransferase activity"/>
    <property type="evidence" value="ECO:0007669"/>
    <property type="project" value="InterPro"/>
</dbReference>
<accession>A0A9X1PBY2</accession>
<dbReference type="AlphaFoldDB" id="A0A9X1PBY2"/>
<reference evidence="1" key="1">
    <citation type="submission" date="2021-12" db="EMBL/GenBank/DDBJ databases">
        <title>Novel species in genus Dyadobacter.</title>
        <authorList>
            <person name="Ma C."/>
        </authorList>
    </citation>
    <scope>NUCLEOTIDE SEQUENCE</scope>
    <source>
        <strain evidence="1">CY399</strain>
    </source>
</reference>
<protein>
    <submittedName>
        <fullName evidence="1">CDP-glycerol glycerophosphotransferase family protein</fullName>
    </submittedName>
</protein>
<dbReference type="SUPFAM" id="SSF53756">
    <property type="entry name" value="UDP-Glycosyltransferase/glycogen phosphorylase"/>
    <property type="match status" value="1"/>
</dbReference>
<organism evidence="1 2">
    <name type="scientific">Dyadobacter fanqingshengii</name>
    <dbReference type="NCBI Taxonomy" id="2906443"/>
    <lineage>
        <taxon>Bacteria</taxon>
        <taxon>Pseudomonadati</taxon>
        <taxon>Bacteroidota</taxon>
        <taxon>Cytophagia</taxon>
        <taxon>Cytophagales</taxon>
        <taxon>Spirosomataceae</taxon>
        <taxon>Dyadobacter</taxon>
    </lineage>
</organism>
<dbReference type="EMBL" id="JAJTTA010000003">
    <property type="protein sequence ID" value="MCF0042161.1"/>
    <property type="molecule type" value="Genomic_DNA"/>
</dbReference>
<comment type="caution">
    <text evidence="1">The sequence shown here is derived from an EMBL/GenBank/DDBJ whole genome shotgun (WGS) entry which is preliminary data.</text>
</comment>